<feature type="binding site" evidence="5">
    <location>
        <position position="124"/>
    </location>
    <ligand>
        <name>Mg(2+)</name>
        <dbReference type="ChEBI" id="CHEBI:18420"/>
    </ligand>
</feature>
<dbReference type="AlphaFoldDB" id="A0A9X7VY98"/>
<dbReference type="GO" id="GO:0006107">
    <property type="term" value="P:oxaloacetate metabolic process"/>
    <property type="evidence" value="ECO:0007669"/>
    <property type="project" value="TreeGrafter"/>
</dbReference>
<dbReference type="KEGG" id="afx:JZ786_23075"/>
<evidence type="ECO:0000256" key="5">
    <source>
        <dbReference type="PIRSR" id="PIRSR015582-2"/>
    </source>
</evidence>
<evidence type="ECO:0000256" key="3">
    <source>
        <dbReference type="ARBA" id="ARBA00022842"/>
    </source>
</evidence>
<dbReference type="PIRSF" id="PIRSF015582">
    <property type="entry name" value="Cit_lyase_B"/>
    <property type="match status" value="1"/>
</dbReference>
<evidence type="ECO:0000313" key="8">
    <source>
        <dbReference type="Proteomes" id="UP000663505"/>
    </source>
</evidence>
<dbReference type="SUPFAM" id="SSF51621">
    <property type="entry name" value="Phosphoenolpyruvate/pyruvate domain"/>
    <property type="match status" value="1"/>
</dbReference>
<dbReference type="InterPro" id="IPR015813">
    <property type="entry name" value="Pyrv/PenolPyrv_kinase-like_dom"/>
</dbReference>
<dbReference type="EMBL" id="CP071182">
    <property type="protein sequence ID" value="QSO47241.1"/>
    <property type="molecule type" value="Genomic_DNA"/>
</dbReference>
<dbReference type="Pfam" id="PF03328">
    <property type="entry name" value="HpcH_HpaI"/>
    <property type="match status" value="1"/>
</dbReference>
<dbReference type="PANTHER" id="PTHR32308">
    <property type="entry name" value="LYASE BETA SUBUNIT, PUTATIVE (AFU_ORTHOLOGUE AFUA_4G13030)-RELATED"/>
    <property type="match status" value="1"/>
</dbReference>
<keyword evidence="8" id="KW-1185">Reference proteome</keyword>
<proteinExistence type="predicted"/>
<reference evidence="7 8" key="1">
    <citation type="submission" date="2021-02" db="EMBL/GenBank/DDBJ databases">
        <title>Alicyclobacillus curvatus sp. nov. and Alicyclobacillus mengziensis sp. nov., two acidophilic bacteria isolated from acid mine drainage.</title>
        <authorList>
            <person name="Huang Y."/>
        </authorList>
    </citation>
    <scope>NUCLEOTIDE SEQUENCE [LARGE SCALE GENOMIC DNA]</scope>
    <source>
        <strain evidence="7 8">S30H14</strain>
    </source>
</reference>
<dbReference type="Gene3D" id="3.20.20.60">
    <property type="entry name" value="Phosphoenolpyruvate-binding domains"/>
    <property type="match status" value="1"/>
</dbReference>
<dbReference type="RefSeq" id="WP_206656598.1">
    <property type="nucleotide sequence ID" value="NZ_CP071182.1"/>
</dbReference>
<keyword evidence="3 5" id="KW-0460">Magnesium</keyword>
<gene>
    <name evidence="7" type="ORF">JZ786_23075</name>
</gene>
<dbReference type="InterPro" id="IPR011206">
    <property type="entry name" value="Citrate_lyase_beta/mcl1/mcl2"/>
</dbReference>
<sequence length="284" mass="31709">MSSVLFVPATDEHKYVKANQLACTGIVLDLEDAVHASQKNAARSNLLQMVTKHRNPNKKLYVRINSLQTVEWEADLDAVAGLHLDGVIVPKADRDIKVLDQALTDLEEQNGITQSTTRFILILETARAVVDMEAVLSASKRVDSATIGMADLSQDLGTSWEDLFRDGPSLLLTVREQLALVSRKLCLSAPWDSVYMKVNDTDGLRKDTLIGKRLGFQGKHVIHPLQIETVNDVYRFTEEEYAKAKEILQKMEGKGALKIDGMLIDEPIIRRARQIVASYEEAVR</sequence>
<keyword evidence="7" id="KW-0456">Lyase</keyword>
<feature type="binding site" evidence="4">
    <location>
        <position position="63"/>
    </location>
    <ligand>
        <name>substrate</name>
    </ligand>
</feature>
<evidence type="ECO:0000256" key="1">
    <source>
        <dbReference type="ARBA" id="ARBA00001946"/>
    </source>
</evidence>
<feature type="domain" description="HpcH/HpaI aldolase/citrate lyase" evidence="6">
    <location>
        <begin position="3"/>
        <end position="224"/>
    </location>
</feature>
<keyword evidence="2 5" id="KW-0479">Metal-binding</keyword>
<feature type="binding site" evidence="4">
    <location>
        <position position="124"/>
    </location>
    <ligand>
        <name>substrate</name>
    </ligand>
</feature>
<evidence type="ECO:0000256" key="2">
    <source>
        <dbReference type="ARBA" id="ARBA00022723"/>
    </source>
</evidence>
<dbReference type="PANTHER" id="PTHR32308:SF0">
    <property type="entry name" value="HPCH_HPAI ALDOLASE_CITRATE LYASE DOMAIN-CONTAINING PROTEIN"/>
    <property type="match status" value="1"/>
</dbReference>
<comment type="cofactor">
    <cofactor evidence="1">
        <name>Mg(2+)</name>
        <dbReference type="ChEBI" id="CHEBI:18420"/>
    </cofactor>
</comment>
<name>A0A9X7VY98_9BACL</name>
<protein>
    <submittedName>
        <fullName evidence="7">CoA ester lyase</fullName>
    </submittedName>
</protein>
<dbReference type="GO" id="GO:0000287">
    <property type="term" value="F:magnesium ion binding"/>
    <property type="evidence" value="ECO:0007669"/>
    <property type="project" value="TreeGrafter"/>
</dbReference>
<accession>A0A9X7VY98</accession>
<evidence type="ECO:0000259" key="6">
    <source>
        <dbReference type="Pfam" id="PF03328"/>
    </source>
</evidence>
<evidence type="ECO:0000313" key="7">
    <source>
        <dbReference type="EMBL" id="QSO47241.1"/>
    </source>
</evidence>
<dbReference type="InterPro" id="IPR040442">
    <property type="entry name" value="Pyrv_kinase-like_dom_sf"/>
</dbReference>
<evidence type="ECO:0000256" key="4">
    <source>
        <dbReference type="PIRSR" id="PIRSR015582-1"/>
    </source>
</evidence>
<dbReference type="Proteomes" id="UP000663505">
    <property type="component" value="Chromosome"/>
</dbReference>
<organism evidence="7 8">
    <name type="scientific">Alicyclobacillus mengziensis</name>
    <dbReference type="NCBI Taxonomy" id="2931921"/>
    <lineage>
        <taxon>Bacteria</taxon>
        <taxon>Bacillati</taxon>
        <taxon>Bacillota</taxon>
        <taxon>Bacilli</taxon>
        <taxon>Bacillales</taxon>
        <taxon>Alicyclobacillaceae</taxon>
        <taxon>Alicyclobacillus</taxon>
    </lineage>
</organism>
<feature type="binding site" evidence="5">
    <location>
        <position position="151"/>
    </location>
    <ligand>
        <name>Mg(2+)</name>
        <dbReference type="ChEBI" id="CHEBI:18420"/>
    </ligand>
</feature>
<dbReference type="InterPro" id="IPR005000">
    <property type="entry name" value="Aldolase/citrate-lyase_domain"/>
</dbReference>
<dbReference type="GO" id="GO:0016829">
    <property type="term" value="F:lyase activity"/>
    <property type="evidence" value="ECO:0007669"/>
    <property type="project" value="UniProtKB-KW"/>
</dbReference>